<evidence type="ECO:0000256" key="1">
    <source>
        <dbReference type="SAM" id="Phobius"/>
    </source>
</evidence>
<keyword evidence="1" id="KW-0812">Transmembrane</keyword>
<dbReference type="GeneID" id="86065247"/>
<dbReference type="Proteomes" id="UP000095651">
    <property type="component" value="Unassembled WGS sequence"/>
</dbReference>
<keyword evidence="1" id="KW-1133">Transmembrane helix</keyword>
<proteinExistence type="predicted"/>
<dbReference type="AlphaFoldDB" id="A0A174EDD6"/>
<name>A0A174EDD6_9FIRM</name>
<evidence type="ECO:0000313" key="3">
    <source>
        <dbReference type="Proteomes" id="UP000095651"/>
    </source>
</evidence>
<protein>
    <submittedName>
        <fullName evidence="2">Uncharacterized protein</fullName>
    </submittedName>
</protein>
<accession>A0A174EDD6</accession>
<dbReference type="EMBL" id="CYZE01000005">
    <property type="protein sequence ID" value="CUO34606.1"/>
    <property type="molecule type" value="Genomic_DNA"/>
</dbReference>
<evidence type="ECO:0000313" key="2">
    <source>
        <dbReference type="EMBL" id="CUO34606.1"/>
    </source>
</evidence>
<reference evidence="2 3" key="1">
    <citation type="submission" date="2015-09" db="EMBL/GenBank/DDBJ databases">
        <authorList>
            <consortium name="Pathogen Informatics"/>
        </authorList>
    </citation>
    <scope>NUCLEOTIDE SEQUENCE [LARGE SCALE GENOMIC DNA]</scope>
    <source>
        <strain evidence="2 3">2789STDY5608850</strain>
    </source>
</reference>
<organism evidence="2 3">
    <name type="scientific">Hungatella hathewayi</name>
    <dbReference type="NCBI Taxonomy" id="154046"/>
    <lineage>
        <taxon>Bacteria</taxon>
        <taxon>Bacillati</taxon>
        <taxon>Bacillota</taxon>
        <taxon>Clostridia</taxon>
        <taxon>Lachnospirales</taxon>
        <taxon>Lachnospiraceae</taxon>
        <taxon>Hungatella</taxon>
    </lineage>
</organism>
<gene>
    <name evidence="2" type="ORF">ERS852407_02564</name>
</gene>
<feature type="transmembrane region" description="Helical" evidence="1">
    <location>
        <begin position="38"/>
        <end position="55"/>
    </location>
</feature>
<dbReference type="RefSeq" id="WP_002600446.1">
    <property type="nucleotide sequence ID" value="NZ_CABIXC010000005.1"/>
</dbReference>
<sequence>MNMKKTAFKTLALIFTVLTLLGSLYVLLQRGQVSPGYAVIPMLFAILFIQLSHSVPR</sequence>
<keyword evidence="1" id="KW-0472">Membrane</keyword>